<evidence type="ECO:0000313" key="3">
    <source>
        <dbReference type="Proteomes" id="UP000614609"/>
    </source>
</evidence>
<protein>
    <submittedName>
        <fullName evidence="1">Uncharacterized protein</fullName>
    </submittedName>
</protein>
<dbReference type="Pfam" id="PF20575">
    <property type="entry name" value="HTH_63"/>
    <property type="match status" value="1"/>
</dbReference>
<organism evidence="1 3">
    <name type="scientific">Halarchaeum rubridurum</name>
    <dbReference type="NCBI Taxonomy" id="489911"/>
    <lineage>
        <taxon>Archaea</taxon>
        <taxon>Methanobacteriati</taxon>
        <taxon>Methanobacteriota</taxon>
        <taxon>Stenosarchaea group</taxon>
        <taxon>Halobacteria</taxon>
        <taxon>Halobacteriales</taxon>
        <taxon>Halobacteriaceae</taxon>
    </lineage>
</organism>
<keyword evidence="3" id="KW-1185">Reference proteome</keyword>
<evidence type="ECO:0000313" key="1">
    <source>
        <dbReference type="EMBL" id="GGM60099.1"/>
    </source>
</evidence>
<dbReference type="RefSeq" id="WP_188870083.1">
    <property type="nucleotide sequence ID" value="NZ_BMOO01000002.1"/>
</dbReference>
<dbReference type="EMBL" id="JAGGKO010000002">
    <property type="protein sequence ID" value="MBP1954836.1"/>
    <property type="molecule type" value="Genomic_DNA"/>
</dbReference>
<reference evidence="1" key="1">
    <citation type="journal article" date="2014" name="Int. J. Syst. Evol. Microbiol.">
        <title>Complete genome sequence of Corynebacterium casei LMG S-19264T (=DSM 44701T), isolated from a smear-ripened cheese.</title>
        <authorList>
            <consortium name="US DOE Joint Genome Institute (JGI-PGF)"/>
            <person name="Walter F."/>
            <person name="Albersmeier A."/>
            <person name="Kalinowski J."/>
            <person name="Ruckert C."/>
        </authorList>
    </citation>
    <scope>NUCLEOTIDE SEQUENCE</scope>
    <source>
        <strain evidence="1">JCM 16108</strain>
    </source>
</reference>
<reference evidence="1" key="2">
    <citation type="submission" date="2020-09" db="EMBL/GenBank/DDBJ databases">
        <authorList>
            <person name="Sun Q."/>
            <person name="Ohkuma M."/>
        </authorList>
    </citation>
    <scope>NUCLEOTIDE SEQUENCE</scope>
    <source>
        <strain evidence="1">JCM 16108</strain>
    </source>
</reference>
<sequence>MPSDAEGDETPVRLVLYVRRPVAGERTVAIDRLSALAAAGAIDEFEIETVRREVMLSEAGDDDTAALRALATWSAGDVRSTLAVETRASRLGRSVRTLVLPELTLAVYEGDDLAWVFPCTDGTRTWTVSDCFDGYETTGAVPEEIA</sequence>
<gene>
    <name evidence="1" type="ORF">GCM10009017_07860</name>
    <name evidence="2" type="ORF">J2752_001748</name>
</gene>
<name>A0A830FTT0_9EURY</name>
<comment type="caution">
    <text evidence="1">The sequence shown here is derived from an EMBL/GenBank/DDBJ whole genome shotgun (WGS) entry which is preliminary data.</text>
</comment>
<proteinExistence type="predicted"/>
<dbReference type="InterPro" id="IPR046783">
    <property type="entry name" value="HTH_63"/>
</dbReference>
<dbReference type="OrthoDB" id="241883at2157"/>
<accession>A0A830FTT0</accession>
<reference evidence="2" key="3">
    <citation type="submission" date="2021-03" db="EMBL/GenBank/DDBJ databases">
        <title>Genomic Encyclopedia of Type Strains, Phase IV (KMG-IV): sequencing the most valuable type-strain genomes for metagenomic binning, comparative biology and taxonomic classification.</title>
        <authorList>
            <person name="Goeker M."/>
        </authorList>
    </citation>
    <scope>NUCLEOTIDE SEQUENCE</scope>
    <source>
        <strain evidence="2">DSM 22443</strain>
    </source>
</reference>
<dbReference type="Proteomes" id="UP000765891">
    <property type="component" value="Unassembled WGS sequence"/>
</dbReference>
<dbReference type="EMBL" id="BMOO01000002">
    <property type="protein sequence ID" value="GGM60099.1"/>
    <property type="molecule type" value="Genomic_DNA"/>
</dbReference>
<dbReference type="Proteomes" id="UP000614609">
    <property type="component" value="Unassembled WGS sequence"/>
</dbReference>
<dbReference type="AlphaFoldDB" id="A0A830FTT0"/>
<evidence type="ECO:0000313" key="2">
    <source>
        <dbReference type="EMBL" id="MBP1954836.1"/>
    </source>
</evidence>